<feature type="domain" description="DUF305" evidence="1">
    <location>
        <begin position="42"/>
        <end position="207"/>
    </location>
</feature>
<dbReference type="Gene3D" id="1.20.1260.10">
    <property type="match status" value="1"/>
</dbReference>
<dbReference type="PROSITE" id="PS51257">
    <property type="entry name" value="PROKAR_LIPOPROTEIN"/>
    <property type="match status" value="1"/>
</dbReference>
<dbReference type="Pfam" id="PF03713">
    <property type="entry name" value="DUF305"/>
    <property type="match status" value="1"/>
</dbReference>
<dbReference type="Proteomes" id="UP000472676">
    <property type="component" value="Unassembled WGS sequence"/>
</dbReference>
<evidence type="ECO:0000313" key="3">
    <source>
        <dbReference type="Proteomes" id="UP000472676"/>
    </source>
</evidence>
<accession>A0A6M2BRU8</accession>
<dbReference type="InterPro" id="IPR005183">
    <property type="entry name" value="DUF305_CopM-like"/>
</dbReference>
<organism evidence="2 3">
    <name type="scientific">Solimonas terrae</name>
    <dbReference type="NCBI Taxonomy" id="1396819"/>
    <lineage>
        <taxon>Bacteria</taxon>
        <taxon>Pseudomonadati</taxon>
        <taxon>Pseudomonadota</taxon>
        <taxon>Gammaproteobacteria</taxon>
        <taxon>Nevskiales</taxon>
        <taxon>Nevskiaceae</taxon>
        <taxon>Solimonas</taxon>
    </lineage>
</organism>
<sequence length="212" mass="22472">MSGARIAGVAALLLAGFVLFAGGCRYGERVAAAQVSAPGPVDIGFAQFMRSHHDQAVVMTRILLGHGSTRLDALARSIQAAQLIEIGEMKGWLLLWGKPVLPATTSMDWMLFGHTAPDAALARYLSDCRSSPGGMPGLASSAELDTLRGLDGEARDQLFLQLMIRHHQGGLPMAHFAARNAETATVRTLAAEIEVQQTQEIAAMAVLLARGS</sequence>
<reference evidence="2 3" key="1">
    <citation type="journal article" date="2014" name="Int. J. Syst. Evol. Microbiol.">
        <title>Solimonas terrae sp. nov., isolated from soil.</title>
        <authorList>
            <person name="Kim S.J."/>
            <person name="Moon J.Y."/>
            <person name="Weon H.Y."/>
            <person name="Ahn J.H."/>
            <person name="Chen W.M."/>
            <person name="Kwon S.W."/>
        </authorList>
    </citation>
    <scope>NUCLEOTIDE SEQUENCE [LARGE SCALE GENOMIC DNA]</scope>
    <source>
        <strain evidence="2 3">KIS83-12</strain>
    </source>
</reference>
<keyword evidence="3" id="KW-1185">Reference proteome</keyword>
<proteinExistence type="predicted"/>
<evidence type="ECO:0000313" key="2">
    <source>
        <dbReference type="EMBL" id="NGY05060.1"/>
    </source>
</evidence>
<dbReference type="RefSeq" id="WP_166255643.1">
    <property type="nucleotide sequence ID" value="NZ_JAAMOW010000004.1"/>
</dbReference>
<gene>
    <name evidence="2" type="ORF">G7Y85_09800</name>
</gene>
<dbReference type="PANTHER" id="PTHR36933">
    <property type="entry name" value="SLL0788 PROTEIN"/>
    <property type="match status" value="1"/>
</dbReference>
<name>A0A6M2BRU8_9GAMM</name>
<dbReference type="InterPro" id="IPR012347">
    <property type="entry name" value="Ferritin-like"/>
</dbReference>
<dbReference type="PANTHER" id="PTHR36933:SF1">
    <property type="entry name" value="SLL0788 PROTEIN"/>
    <property type="match status" value="1"/>
</dbReference>
<evidence type="ECO:0000259" key="1">
    <source>
        <dbReference type="Pfam" id="PF03713"/>
    </source>
</evidence>
<dbReference type="EMBL" id="JAAMOW010000004">
    <property type="protein sequence ID" value="NGY05060.1"/>
    <property type="molecule type" value="Genomic_DNA"/>
</dbReference>
<protein>
    <submittedName>
        <fullName evidence="2">DUF305 domain-containing protein</fullName>
    </submittedName>
</protein>
<comment type="caution">
    <text evidence="2">The sequence shown here is derived from an EMBL/GenBank/DDBJ whole genome shotgun (WGS) entry which is preliminary data.</text>
</comment>
<dbReference type="AlphaFoldDB" id="A0A6M2BRU8"/>